<proteinExistence type="predicted"/>
<feature type="region of interest" description="Disordered" evidence="1">
    <location>
        <begin position="1"/>
        <end position="84"/>
    </location>
</feature>
<accession>A0A3E0LU98</accession>
<evidence type="ECO:0000256" key="1">
    <source>
        <dbReference type="SAM" id="MobiDB-lite"/>
    </source>
</evidence>
<reference evidence="2 3" key="1">
    <citation type="submission" date="2017-10" db="EMBL/GenBank/DDBJ databases">
        <title>A large-scale comparative metagenomic study reveals the eutrophication-driven functional interactions in six Microcystis-epibionts communities.</title>
        <authorList>
            <person name="Li Q."/>
            <person name="Lin F."/>
        </authorList>
    </citation>
    <scope>NUCLEOTIDE SEQUENCE [LARGE SCALE GENOMIC DNA]</scope>
    <source>
        <strain evidence="2">TW10</strain>
    </source>
</reference>
<comment type="caution">
    <text evidence="2">The sequence shown here is derived from an EMBL/GenBank/DDBJ whole genome shotgun (WGS) entry which is preliminary data.</text>
</comment>
<dbReference type="AlphaFoldDB" id="A0A3E0LU98"/>
<name>A0A3E0LU98_9CHRO</name>
<sequence length="84" mass="9093">MARLNQSSVVGRRSSGDRRREIGDSFIYSPHTPHPTPNPHHPLCPPPKLSGGLGAHPRQRPEPATPHAHTTFPPPLRAPSSGKC</sequence>
<organism evidence="2 3">
    <name type="scientific">Microcystis wesenbergii TW10</name>
    <dbReference type="NCBI Taxonomy" id="2060474"/>
    <lineage>
        <taxon>Bacteria</taxon>
        <taxon>Bacillati</taxon>
        <taxon>Cyanobacteriota</taxon>
        <taxon>Cyanophyceae</taxon>
        <taxon>Oscillatoriophycideae</taxon>
        <taxon>Chroococcales</taxon>
        <taxon>Microcystaceae</taxon>
        <taxon>Microcystis</taxon>
    </lineage>
</organism>
<feature type="compositionally biased region" description="Basic and acidic residues" evidence="1">
    <location>
        <begin position="14"/>
        <end position="23"/>
    </location>
</feature>
<protein>
    <submittedName>
        <fullName evidence="2">Uncharacterized protein</fullName>
    </submittedName>
</protein>
<dbReference type="EMBL" id="QQWD01000015">
    <property type="protein sequence ID" value="REJ51085.1"/>
    <property type="molecule type" value="Genomic_DNA"/>
</dbReference>
<dbReference type="Proteomes" id="UP000257002">
    <property type="component" value="Unassembled WGS sequence"/>
</dbReference>
<evidence type="ECO:0000313" key="2">
    <source>
        <dbReference type="EMBL" id="REJ51085.1"/>
    </source>
</evidence>
<evidence type="ECO:0000313" key="3">
    <source>
        <dbReference type="Proteomes" id="UP000257002"/>
    </source>
</evidence>
<feature type="compositionally biased region" description="Pro residues" evidence="1">
    <location>
        <begin position="32"/>
        <end position="48"/>
    </location>
</feature>
<gene>
    <name evidence="2" type="ORF">DWQ51_14170</name>
</gene>